<dbReference type="InterPro" id="IPR036865">
    <property type="entry name" value="CRAL-TRIO_dom_sf"/>
</dbReference>
<dbReference type="InterPro" id="IPR036273">
    <property type="entry name" value="CRAL/TRIO_N_dom_sf"/>
</dbReference>
<evidence type="ECO:0000256" key="1">
    <source>
        <dbReference type="SAM" id="MobiDB-lite"/>
    </source>
</evidence>
<keyword evidence="4" id="KW-1185">Reference proteome</keyword>
<dbReference type="InterPro" id="IPR011074">
    <property type="entry name" value="CRAL/TRIO_N_dom"/>
</dbReference>
<dbReference type="SMART" id="SM00516">
    <property type="entry name" value="SEC14"/>
    <property type="match status" value="1"/>
</dbReference>
<evidence type="ECO:0000259" key="2">
    <source>
        <dbReference type="PROSITE" id="PS50191"/>
    </source>
</evidence>
<feature type="region of interest" description="Disordered" evidence="1">
    <location>
        <begin position="1"/>
        <end position="33"/>
    </location>
</feature>
<evidence type="ECO:0000313" key="4">
    <source>
        <dbReference type="Proteomes" id="UP001301350"/>
    </source>
</evidence>
<comment type="caution">
    <text evidence="3">The sequence shown here is derived from an EMBL/GenBank/DDBJ whole genome shotgun (WGS) entry which is preliminary data.</text>
</comment>
<dbReference type="Proteomes" id="UP001301350">
    <property type="component" value="Unassembled WGS sequence"/>
</dbReference>
<dbReference type="PROSITE" id="PS50191">
    <property type="entry name" value="CRAL_TRIO"/>
    <property type="match status" value="1"/>
</dbReference>
<dbReference type="SUPFAM" id="SSF52087">
    <property type="entry name" value="CRAL/TRIO domain"/>
    <property type="match status" value="1"/>
</dbReference>
<evidence type="ECO:0000313" key="3">
    <source>
        <dbReference type="EMBL" id="KAK4538531.1"/>
    </source>
</evidence>
<name>A0AAV9J293_CYACA</name>
<dbReference type="EMBL" id="JANCYW010000018">
    <property type="protein sequence ID" value="KAK4538531.1"/>
    <property type="molecule type" value="Genomic_DNA"/>
</dbReference>
<protein>
    <recommendedName>
        <fullName evidence="2">CRAL-TRIO domain-containing protein</fullName>
    </recommendedName>
</protein>
<reference evidence="3 4" key="1">
    <citation type="submission" date="2022-07" db="EMBL/GenBank/DDBJ databases">
        <title>Genome-wide signatures of adaptation to extreme environments.</title>
        <authorList>
            <person name="Cho C.H."/>
            <person name="Yoon H.S."/>
        </authorList>
    </citation>
    <scope>NUCLEOTIDE SEQUENCE [LARGE SCALE GENOMIC DNA]</scope>
    <source>
        <strain evidence="3 4">DBV 063 E5</strain>
    </source>
</reference>
<dbReference type="SUPFAM" id="SSF46938">
    <property type="entry name" value="CRAL/TRIO N-terminal domain"/>
    <property type="match status" value="1"/>
</dbReference>
<dbReference type="Gene3D" id="3.40.525.10">
    <property type="entry name" value="CRAL-TRIO lipid binding domain"/>
    <property type="match status" value="1"/>
</dbReference>
<dbReference type="Pfam" id="PF00650">
    <property type="entry name" value="CRAL_TRIO"/>
    <property type="match status" value="1"/>
</dbReference>
<dbReference type="CDD" id="cd00170">
    <property type="entry name" value="SEC14"/>
    <property type="match status" value="1"/>
</dbReference>
<dbReference type="InterPro" id="IPR052578">
    <property type="entry name" value="PI_Transfer_CRAL-TRIO"/>
</dbReference>
<dbReference type="InterPro" id="IPR001251">
    <property type="entry name" value="CRAL-TRIO_dom"/>
</dbReference>
<feature type="domain" description="CRAL-TRIO" evidence="2">
    <location>
        <begin position="116"/>
        <end position="258"/>
    </location>
</feature>
<dbReference type="PANTHER" id="PTHR45824">
    <property type="entry name" value="GH16843P"/>
    <property type="match status" value="1"/>
</dbReference>
<dbReference type="SMART" id="SM01100">
    <property type="entry name" value="CRAL_TRIO_N"/>
    <property type="match status" value="1"/>
</dbReference>
<accession>A0AAV9J293</accession>
<dbReference type="PANTHER" id="PTHR45824:SF29">
    <property type="entry name" value="GH16843P"/>
    <property type="match status" value="1"/>
</dbReference>
<feature type="compositionally biased region" description="Basic and acidic residues" evidence="1">
    <location>
        <begin position="7"/>
        <end position="16"/>
    </location>
</feature>
<dbReference type="AlphaFoldDB" id="A0AAV9J293"/>
<organism evidence="3 4">
    <name type="scientific">Cyanidium caldarium</name>
    <name type="common">Red alga</name>
    <dbReference type="NCBI Taxonomy" id="2771"/>
    <lineage>
        <taxon>Eukaryota</taxon>
        <taxon>Rhodophyta</taxon>
        <taxon>Bangiophyceae</taxon>
        <taxon>Cyanidiales</taxon>
        <taxon>Cyanidiaceae</taxon>
        <taxon>Cyanidium</taxon>
    </lineage>
</organism>
<sequence length="346" mass="39698">MLGGRSSSERSFDATRSRLSLDASRTPTTTTTAEEQALIEQLRALLASEGRLADAAVASWATDRCLRRYVRARDHHLGRAHDMICKSIEWRLRVHPEQVVCEACARNPRSHNFRRVGRALNGEPVMFSTFAGVEDYVPAHNIEHLLSHIEEAVGVRARWPDRDPFPESYIWVIDFAGFSMRHLHPGVGRASLAMFSDHYPERLRLAVLVRAPLLFRGLWATLKPFIDKRTCKKIVFVRESHAPTLFDQIFPTVLTEWLVRELRQVRDRQRVKLKDVWSEWSPAWDDDQQDWRRWYPGETSLVDAPRLSHDGAICLPLRHGRCSTDQEAREDTFHDACGVPCSSAVT</sequence>
<proteinExistence type="predicted"/>
<dbReference type="GO" id="GO:0008526">
    <property type="term" value="F:phosphatidylinositol transfer activity"/>
    <property type="evidence" value="ECO:0007669"/>
    <property type="project" value="TreeGrafter"/>
</dbReference>
<gene>
    <name evidence="3" type="ORF">CDCA_CDCA18G4556</name>
</gene>